<dbReference type="Proteomes" id="UP001149813">
    <property type="component" value="Unassembled WGS sequence"/>
</dbReference>
<evidence type="ECO:0000313" key="1">
    <source>
        <dbReference type="EMBL" id="KAJ1718735.1"/>
    </source>
</evidence>
<gene>
    <name evidence="1" type="ORF">LPJ53_006345</name>
</gene>
<organism evidence="1 2">
    <name type="scientific">Coemansia erecta</name>
    <dbReference type="NCBI Taxonomy" id="147472"/>
    <lineage>
        <taxon>Eukaryota</taxon>
        <taxon>Fungi</taxon>
        <taxon>Fungi incertae sedis</taxon>
        <taxon>Zoopagomycota</taxon>
        <taxon>Kickxellomycotina</taxon>
        <taxon>Kickxellomycetes</taxon>
        <taxon>Kickxellales</taxon>
        <taxon>Kickxellaceae</taxon>
        <taxon>Coemansia</taxon>
    </lineage>
</organism>
<comment type="caution">
    <text evidence="1">The sequence shown here is derived from an EMBL/GenBank/DDBJ whole genome shotgun (WGS) entry which is preliminary data.</text>
</comment>
<keyword evidence="2" id="KW-1185">Reference proteome</keyword>
<sequence length="135" mass="14661">MAGDPAFRSVACGIEEYLYSTLSKNRMEEGQRSFVDTQEAQRFVFRAGGGELEADSLTTAVFSSRSPVDAGSPHRLSVATTLAATAQGNSFMLPKPPAHAARPPPPRRHMVGSRTLHPTFIYTLGNLVWGTQLVR</sequence>
<evidence type="ECO:0000313" key="2">
    <source>
        <dbReference type="Proteomes" id="UP001149813"/>
    </source>
</evidence>
<dbReference type="OrthoDB" id="5674885at2759"/>
<name>A0A9W8CM46_9FUNG</name>
<dbReference type="EMBL" id="JANBOJ010000684">
    <property type="protein sequence ID" value="KAJ1718735.1"/>
    <property type="molecule type" value="Genomic_DNA"/>
</dbReference>
<dbReference type="AlphaFoldDB" id="A0A9W8CM46"/>
<proteinExistence type="predicted"/>
<accession>A0A9W8CM46</accession>
<protein>
    <submittedName>
        <fullName evidence="1">Uncharacterized protein</fullName>
    </submittedName>
</protein>
<reference evidence="1" key="1">
    <citation type="submission" date="2022-07" db="EMBL/GenBank/DDBJ databases">
        <title>Phylogenomic reconstructions and comparative analyses of Kickxellomycotina fungi.</title>
        <authorList>
            <person name="Reynolds N.K."/>
            <person name="Stajich J.E."/>
            <person name="Barry K."/>
            <person name="Grigoriev I.V."/>
            <person name="Crous P."/>
            <person name="Smith M.E."/>
        </authorList>
    </citation>
    <scope>NUCLEOTIDE SEQUENCE</scope>
    <source>
        <strain evidence="1">NBRC 32514</strain>
    </source>
</reference>